<gene>
    <name evidence="2" type="ORF">G4L39_10190</name>
</gene>
<dbReference type="Proteomes" id="UP000477311">
    <property type="component" value="Unassembled WGS sequence"/>
</dbReference>
<dbReference type="RefSeq" id="WP_165107979.1">
    <property type="nucleotide sequence ID" value="NZ_JAAKYA010000071.1"/>
</dbReference>
<dbReference type="EMBL" id="JAAKYA010000071">
    <property type="protein sequence ID" value="NGO39760.1"/>
    <property type="molecule type" value="Genomic_DNA"/>
</dbReference>
<dbReference type="Pfam" id="PF12706">
    <property type="entry name" value="Lactamase_B_2"/>
    <property type="match status" value="1"/>
</dbReference>
<dbReference type="CDD" id="cd16279">
    <property type="entry name" value="metallo-hydrolase-like_MBL-fold"/>
    <property type="match status" value="1"/>
</dbReference>
<keyword evidence="2" id="KW-0378">Hydrolase</keyword>
<name>A0A6M1S370_9BACT</name>
<dbReference type="InterPro" id="IPR001279">
    <property type="entry name" value="Metallo-B-lactamas"/>
</dbReference>
<proteinExistence type="predicted"/>
<dbReference type="PANTHER" id="PTHR42663:SF6">
    <property type="entry name" value="HYDROLASE C777.06C-RELATED"/>
    <property type="match status" value="1"/>
</dbReference>
<organism evidence="2 3">
    <name type="scientific">Limisphaera ngatamarikiensis</name>
    <dbReference type="NCBI Taxonomy" id="1324935"/>
    <lineage>
        <taxon>Bacteria</taxon>
        <taxon>Pseudomonadati</taxon>
        <taxon>Verrucomicrobiota</taxon>
        <taxon>Verrucomicrobiia</taxon>
        <taxon>Limisphaerales</taxon>
        <taxon>Limisphaeraceae</taxon>
        <taxon>Limisphaera</taxon>
    </lineage>
</organism>
<protein>
    <submittedName>
        <fullName evidence="2">MBL fold metallo-hydrolase</fullName>
    </submittedName>
</protein>
<evidence type="ECO:0000313" key="3">
    <source>
        <dbReference type="Proteomes" id="UP000477311"/>
    </source>
</evidence>
<feature type="domain" description="Metallo-beta-lactamase" evidence="1">
    <location>
        <begin position="36"/>
        <end position="231"/>
    </location>
</feature>
<dbReference type="SUPFAM" id="SSF56281">
    <property type="entry name" value="Metallo-hydrolase/oxidoreductase"/>
    <property type="match status" value="1"/>
</dbReference>
<dbReference type="SMART" id="SM00849">
    <property type="entry name" value="Lactamase_B"/>
    <property type="match status" value="1"/>
</dbReference>
<sequence length="279" mass="31030">MTFELIVLGSGTSQGVPVIGADYPPEFLANPRNHRTRSAIYVATPEVKLVVDTPPEFRLQMLRENIRWLDAVLFTHGHADHIMGLDDCRRFCDLRGGRALPVYADAATMADLRRVYAYAFHDGPWPKGYFIPEPHVIEGPFTLGDLRITPLPLPHGRFVTTGYLFEQGGRKRLAYLNDCNAVPAEVIEQVRGVEVVMLDALRFRPHPTHMCLDEALAAARRIGAGRTLLTHLTHDYDHDRVNADLPPGVELAYDGLRITLGAAADNPLTPMASHEPVRS</sequence>
<keyword evidence="3" id="KW-1185">Reference proteome</keyword>
<reference evidence="2 3" key="1">
    <citation type="submission" date="2020-02" db="EMBL/GenBank/DDBJ databases">
        <title>Draft genome sequence of Limisphaera ngatamarikiensis NGM72.4T, a thermophilic Verrucomicrobia grouped in subdivision 3.</title>
        <authorList>
            <person name="Carere C.R."/>
            <person name="Steen J."/>
            <person name="Hugenholtz P."/>
            <person name="Stott M.B."/>
        </authorList>
    </citation>
    <scope>NUCLEOTIDE SEQUENCE [LARGE SCALE GENOMIC DNA]</scope>
    <source>
        <strain evidence="2 3">NGM72.4</strain>
    </source>
</reference>
<dbReference type="InterPro" id="IPR036866">
    <property type="entry name" value="RibonucZ/Hydroxyglut_hydro"/>
</dbReference>
<evidence type="ECO:0000259" key="1">
    <source>
        <dbReference type="SMART" id="SM00849"/>
    </source>
</evidence>
<comment type="caution">
    <text evidence="2">The sequence shown here is derived from an EMBL/GenBank/DDBJ whole genome shotgun (WGS) entry which is preliminary data.</text>
</comment>
<dbReference type="GO" id="GO:0016787">
    <property type="term" value="F:hydrolase activity"/>
    <property type="evidence" value="ECO:0007669"/>
    <property type="project" value="UniProtKB-KW"/>
</dbReference>
<evidence type="ECO:0000313" key="2">
    <source>
        <dbReference type="EMBL" id="NGO39760.1"/>
    </source>
</evidence>
<dbReference type="PANTHER" id="PTHR42663">
    <property type="entry name" value="HYDROLASE C777.06C-RELATED-RELATED"/>
    <property type="match status" value="1"/>
</dbReference>
<dbReference type="Gene3D" id="3.60.15.10">
    <property type="entry name" value="Ribonuclease Z/Hydroxyacylglutathione hydrolase-like"/>
    <property type="match status" value="1"/>
</dbReference>
<accession>A0A6M1S370</accession>
<dbReference type="AlphaFoldDB" id="A0A6M1S370"/>